<feature type="transmembrane region" description="Helical" evidence="7">
    <location>
        <begin position="364"/>
        <end position="381"/>
    </location>
</feature>
<dbReference type="PANTHER" id="PTHR31376">
    <property type="entry name" value="OS09G0467300 PROTEIN-RELATED"/>
    <property type="match status" value="1"/>
</dbReference>
<reference evidence="8" key="1">
    <citation type="submission" date="2021-08" db="EMBL/GenBank/DDBJ databases">
        <title>WGS assembly of Ceratopteris richardii.</title>
        <authorList>
            <person name="Marchant D.B."/>
            <person name="Chen G."/>
            <person name="Jenkins J."/>
            <person name="Shu S."/>
            <person name="Leebens-Mack J."/>
            <person name="Grimwood J."/>
            <person name="Schmutz J."/>
            <person name="Soltis P."/>
            <person name="Soltis D."/>
            <person name="Chen Z.-H."/>
        </authorList>
    </citation>
    <scope>NUCLEOTIDE SEQUENCE</scope>
    <source>
        <strain evidence="8">Whitten #5841</strain>
        <tissue evidence="8">Leaf</tissue>
    </source>
</reference>
<keyword evidence="5 7" id="KW-1133">Transmembrane helix</keyword>
<feature type="transmembrane region" description="Helical" evidence="7">
    <location>
        <begin position="164"/>
        <end position="193"/>
    </location>
</feature>
<evidence type="ECO:0000313" key="8">
    <source>
        <dbReference type="EMBL" id="KAH7439309.1"/>
    </source>
</evidence>
<comment type="similarity">
    <text evidence="2 7">Belongs to the purine permeases (TC 2.A.7.14) family.</text>
</comment>
<evidence type="ECO:0000256" key="2">
    <source>
        <dbReference type="ARBA" id="ARBA00006213"/>
    </source>
</evidence>
<feature type="transmembrane region" description="Helical" evidence="7">
    <location>
        <begin position="233"/>
        <end position="252"/>
    </location>
</feature>
<keyword evidence="9" id="KW-1185">Reference proteome</keyword>
<dbReference type="SUPFAM" id="SSF103481">
    <property type="entry name" value="Multidrug resistance efflux transporter EmrE"/>
    <property type="match status" value="1"/>
</dbReference>
<keyword evidence="3 7" id="KW-0813">Transport</keyword>
<dbReference type="GO" id="GO:0005345">
    <property type="term" value="F:purine nucleobase transmembrane transporter activity"/>
    <property type="evidence" value="ECO:0007669"/>
    <property type="project" value="UniProtKB-UniRule"/>
</dbReference>
<feature type="transmembrane region" description="Helical" evidence="7">
    <location>
        <begin position="264"/>
        <end position="283"/>
    </location>
</feature>
<name>A0A8T2V4X7_CERRI</name>
<sequence length="501" mass="55497">MCCRRARLLTGKRFKESPYNRRHKYSTKPVFIGYHRLLTHTFLVPPSPFSEAPGAQRPNCADHLRNSESPFLYMASGVINSSSHEPSLHRNASPAVEHSFRLENISVVRHSAQVHDDPGNSMASSELRLNHGDKCVQLTATTGEEQLPVGSPCTRFKLLGRDVVYWLLMISSSTALVFGLASATLLGRVYFVYGGSRRWLYTWIECTGWPILLPPLIYCYWRHKTKPSPMTPTLVLIFLGLGFLTALTNLLYSWGLSYLPVSTNSLLCSSQLAFNALFSYALVRQRITCYILNSIVLITLATVLLAVSSESDRPKGTSEREYIVGFIATIVASALFALTLPLIELTYSKVVGKTTFARVLEVQLGIEFFASVFALAGMWVAGDFQAIKEEAIMFQGGNAAYINTLFWSAVGWQLYLLGGVGIIFLASSLLSCSFMTAILPVVPVLAVFVFHDSFPAVKAIALVLSIWGFISYLYGGYLEGREDRRVLSLPLTSNHGEHCSL</sequence>
<dbReference type="OMA" id="SATTFCT"/>
<dbReference type="OrthoDB" id="1907510at2759"/>
<evidence type="ECO:0000256" key="7">
    <source>
        <dbReference type="RuleBase" id="RU368015"/>
    </source>
</evidence>
<feature type="transmembrane region" description="Helical" evidence="7">
    <location>
        <begin position="322"/>
        <end position="343"/>
    </location>
</feature>
<dbReference type="Pfam" id="PF16913">
    <property type="entry name" value="PUNUT"/>
    <property type="match status" value="1"/>
</dbReference>
<comment type="caution">
    <text evidence="8">The sequence shown here is derived from an EMBL/GenBank/DDBJ whole genome shotgun (WGS) entry which is preliminary data.</text>
</comment>
<accession>A0A8T2V4X7</accession>
<keyword evidence="6 7" id="KW-0472">Membrane</keyword>
<proteinExistence type="inferred from homology"/>
<dbReference type="EMBL" id="CM035409">
    <property type="protein sequence ID" value="KAH7439309.1"/>
    <property type="molecule type" value="Genomic_DNA"/>
</dbReference>
<feature type="transmembrane region" description="Helical" evidence="7">
    <location>
        <begin position="290"/>
        <end position="307"/>
    </location>
</feature>
<evidence type="ECO:0000256" key="4">
    <source>
        <dbReference type="ARBA" id="ARBA00022692"/>
    </source>
</evidence>
<feature type="transmembrane region" description="Helical" evidence="7">
    <location>
        <begin position="199"/>
        <end position="221"/>
    </location>
</feature>
<organism evidence="8 9">
    <name type="scientific">Ceratopteris richardii</name>
    <name type="common">Triangle waterfern</name>
    <dbReference type="NCBI Taxonomy" id="49495"/>
    <lineage>
        <taxon>Eukaryota</taxon>
        <taxon>Viridiplantae</taxon>
        <taxon>Streptophyta</taxon>
        <taxon>Embryophyta</taxon>
        <taxon>Tracheophyta</taxon>
        <taxon>Polypodiopsida</taxon>
        <taxon>Polypodiidae</taxon>
        <taxon>Polypodiales</taxon>
        <taxon>Pteridineae</taxon>
        <taxon>Pteridaceae</taxon>
        <taxon>Parkerioideae</taxon>
        <taxon>Ceratopteris</taxon>
    </lineage>
</organism>
<dbReference type="PANTHER" id="PTHR31376:SF105">
    <property type="entry name" value="PURINE PERMEASE-RELATED"/>
    <property type="match status" value="1"/>
</dbReference>
<dbReference type="InterPro" id="IPR037185">
    <property type="entry name" value="EmrE-like"/>
</dbReference>
<gene>
    <name evidence="8" type="ORF">KP509_04G055300</name>
</gene>
<evidence type="ECO:0000256" key="1">
    <source>
        <dbReference type="ARBA" id="ARBA00004141"/>
    </source>
</evidence>
<dbReference type="AlphaFoldDB" id="A0A8T2V4X7"/>
<evidence type="ECO:0000256" key="5">
    <source>
        <dbReference type="ARBA" id="ARBA00022989"/>
    </source>
</evidence>
<evidence type="ECO:0000256" key="6">
    <source>
        <dbReference type="ARBA" id="ARBA00023136"/>
    </source>
</evidence>
<feature type="transmembrane region" description="Helical" evidence="7">
    <location>
        <begin position="432"/>
        <end position="450"/>
    </location>
</feature>
<dbReference type="GO" id="GO:0016020">
    <property type="term" value="C:membrane"/>
    <property type="evidence" value="ECO:0007669"/>
    <property type="project" value="UniProtKB-SubCell"/>
</dbReference>
<dbReference type="Proteomes" id="UP000825935">
    <property type="component" value="Chromosome 4"/>
</dbReference>
<feature type="transmembrane region" description="Helical" evidence="7">
    <location>
        <begin position="456"/>
        <end position="475"/>
    </location>
</feature>
<evidence type="ECO:0000256" key="3">
    <source>
        <dbReference type="ARBA" id="ARBA00022448"/>
    </source>
</evidence>
<protein>
    <recommendedName>
        <fullName evidence="7">Probable purine permease</fullName>
    </recommendedName>
</protein>
<dbReference type="GO" id="GO:0015211">
    <property type="term" value="F:purine nucleoside transmembrane transporter activity"/>
    <property type="evidence" value="ECO:0007669"/>
    <property type="project" value="UniProtKB-UniRule"/>
</dbReference>
<comment type="subcellular location">
    <subcellularLocation>
        <location evidence="1 7">Membrane</location>
        <topology evidence="1 7">Multi-pass membrane protein</topology>
    </subcellularLocation>
</comment>
<keyword evidence="4 7" id="KW-0812">Transmembrane</keyword>
<evidence type="ECO:0000313" key="9">
    <source>
        <dbReference type="Proteomes" id="UP000825935"/>
    </source>
</evidence>
<dbReference type="InterPro" id="IPR030182">
    <property type="entry name" value="PUP_plant"/>
</dbReference>
<feature type="transmembrane region" description="Helical" evidence="7">
    <location>
        <begin position="401"/>
        <end position="425"/>
    </location>
</feature>